<evidence type="ECO:0000313" key="3">
    <source>
        <dbReference type="WBParaSite" id="ALUE_0002323301-mRNA-1"/>
    </source>
</evidence>
<reference evidence="3" key="1">
    <citation type="submission" date="2017-02" db="UniProtKB">
        <authorList>
            <consortium name="WormBaseParasite"/>
        </authorList>
    </citation>
    <scope>IDENTIFICATION</scope>
</reference>
<keyword evidence="1" id="KW-1133">Transmembrane helix</keyword>
<accession>A0A0M3IWV5</accession>
<name>A0A0M3IWV5_ASCLU</name>
<sequence length="57" mass="6678">MVYAAVGIPLMLVVINDIGGLLHVFFSRIYVRIVINIRYVLRYQLSLHLFSSYRFCN</sequence>
<dbReference type="WBParaSite" id="ALUE_0002323301-mRNA-1">
    <property type="protein sequence ID" value="ALUE_0002323301-mRNA-1"/>
    <property type="gene ID" value="ALUE_0002323301"/>
</dbReference>
<evidence type="ECO:0000313" key="2">
    <source>
        <dbReference type="Proteomes" id="UP000036681"/>
    </source>
</evidence>
<protein>
    <submittedName>
        <fullName evidence="3">Uncharacterized protein</fullName>
    </submittedName>
</protein>
<keyword evidence="1" id="KW-0472">Membrane</keyword>
<evidence type="ECO:0000256" key="1">
    <source>
        <dbReference type="SAM" id="Phobius"/>
    </source>
</evidence>
<feature type="transmembrane region" description="Helical" evidence="1">
    <location>
        <begin position="6"/>
        <end position="26"/>
    </location>
</feature>
<keyword evidence="2" id="KW-1185">Reference proteome</keyword>
<proteinExistence type="predicted"/>
<dbReference type="AlphaFoldDB" id="A0A0M3IWV5"/>
<dbReference type="Gene3D" id="1.10.287.70">
    <property type="match status" value="1"/>
</dbReference>
<keyword evidence="1" id="KW-0812">Transmembrane</keyword>
<organism evidence="2 3">
    <name type="scientific">Ascaris lumbricoides</name>
    <name type="common">Giant roundworm</name>
    <dbReference type="NCBI Taxonomy" id="6252"/>
    <lineage>
        <taxon>Eukaryota</taxon>
        <taxon>Metazoa</taxon>
        <taxon>Ecdysozoa</taxon>
        <taxon>Nematoda</taxon>
        <taxon>Chromadorea</taxon>
        <taxon>Rhabditida</taxon>
        <taxon>Spirurina</taxon>
        <taxon>Ascaridomorpha</taxon>
        <taxon>Ascaridoidea</taxon>
        <taxon>Ascarididae</taxon>
        <taxon>Ascaris</taxon>
    </lineage>
</organism>
<dbReference type="Proteomes" id="UP000036681">
    <property type="component" value="Unplaced"/>
</dbReference>